<evidence type="ECO:0000256" key="1">
    <source>
        <dbReference type="SAM" id="SignalP"/>
    </source>
</evidence>
<name>A0A2W4L4X1_9PSEU</name>
<dbReference type="InterPro" id="IPR018946">
    <property type="entry name" value="PhoD-like_MPP"/>
</dbReference>
<dbReference type="AlphaFoldDB" id="A0A2W4L4X1"/>
<dbReference type="STRING" id="1111738.GCA_000427905_02828"/>
<evidence type="ECO:0000259" key="3">
    <source>
        <dbReference type="Pfam" id="PF16655"/>
    </source>
</evidence>
<sequence>MPRIRRRSVIRAGGAAALAVPALSLPFARAQTDVFRHGVASGDPLPDRVILWTRVTPAADAVPGSGRGPQVAVTWQVATDADFTSVVAGGEVTTGPDRDHTVKVDAGGLRPGTEYYYRFSCLGSSSPVGRTRTAPADGVVPARLRFGVVSCANWQAGHFAAYRRMAERGDLDAVLHLGDYLYEYGPNEYGTFRPHDPPHEMTTLSDYRRRHAQYKTDPSLQALHAACPWIVTWDDHEFANDAWSGGAENHTEGSEGTWAERRAAAKQAYREWMPVRLGPGGVIYRRLRFGALAELTMLDLRSYRSRQLDVGQAGRADDPDQVMAGDAQLAFLQESLRADVQWKLIGTSVMFAPLLLPPVPRIIGKPLADLLGLLPEDGGPINYDQWDGYQYERRQLVRQLRRERVRDMVFLTGDIHMSFAAEIPVDAGAYPLSPTVATEFVVPSVTSDNLDDIAGVPPRTASIAVETAARTLNRHLKYAEMDSHGFAVLDVTPERTQCDWYYLADREAPDSPAKHARSMITPAGAQRLRSVANPV</sequence>
<dbReference type="Pfam" id="PF16655">
    <property type="entry name" value="PhoD_N"/>
    <property type="match status" value="1"/>
</dbReference>
<keyword evidence="1" id="KW-0732">Signal</keyword>
<comment type="caution">
    <text evidence="4">The sequence shown here is derived from an EMBL/GenBank/DDBJ whole genome shotgun (WGS) entry which is preliminary data.</text>
</comment>
<dbReference type="PANTHER" id="PTHR43606:SF2">
    <property type="entry name" value="ALKALINE PHOSPHATASE FAMILY PROTEIN (AFU_ORTHOLOGUE AFUA_5G03860)"/>
    <property type="match status" value="1"/>
</dbReference>
<dbReference type="Gene3D" id="3.60.21.70">
    <property type="entry name" value="PhoD-like phosphatase"/>
    <property type="match status" value="1"/>
</dbReference>
<dbReference type="InterPro" id="IPR038607">
    <property type="entry name" value="PhoD-like_sf"/>
</dbReference>
<protein>
    <submittedName>
        <fullName evidence="4">Alkaline phosphatase</fullName>
    </submittedName>
</protein>
<accession>A0A2W4L4X1</accession>
<dbReference type="Gene3D" id="2.60.40.380">
    <property type="entry name" value="Purple acid phosphatase-like, N-terminal"/>
    <property type="match status" value="1"/>
</dbReference>
<dbReference type="InterPro" id="IPR006311">
    <property type="entry name" value="TAT_signal"/>
</dbReference>
<gene>
    <name evidence="4" type="ORF">DIU77_11545</name>
</gene>
<dbReference type="PANTHER" id="PTHR43606">
    <property type="entry name" value="PHOSPHATASE, PUTATIVE (AFU_ORTHOLOGUE AFUA_6G08710)-RELATED"/>
    <property type="match status" value="1"/>
</dbReference>
<dbReference type="InterPro" id="IPR032093">
    <property type="entry name" value="PhoD_N"/>
</dbReference>
<evidence type="ECO:0000313" key="4">
    <source>
        <dbReference type="EMBL" id="PZM95979.1"/>
    </source>
</evidence>
<dbReference type="PROSITE" id="PS51318">
    <property type="entry name" value="TAT"/>
    <property type="match status" value="1"/>
</dbReference>
<dbReference type="CDD" id="cd07389">
    <property type="entry name" value="MPP_PhoD"/>
    <property type="match status" value="1"/>
</dbReference>
<dbReference type="SUPFAM" id="SSF56300">
    <property type="entry name" value="Metallo-dependent phosphatases"/>
    <property type="match status" value="1"/>
</dbReference>
<evidence type="ECO:0000259" key="2">
    <source>
        <dbReference type="Pfam" id="PF09423"/>
    </source>
</evidence>
<organism evidence="4">
    <name type="scientific">Thermocrispum agreste</name>
    <dbReference type="NCBI Taxonomy" id="37925"/>
    <lineage>
        <taxon>Bacteria</taxon>
        <taxon>Bacillati</taxon>
        <taxon>Actinomycetota</taxon>
        <taxon>Actinomycetes</taxon>
        <taxon>Pseudonocardiales</taxon>
        <taxon>Pseudonocardiaceae</taxon>
        <taxon>Thermocrispum</taxon>
    </lineage>
</organism>
<feature type="domain" description="PhoD-like phosphatase metallophosphatase" evidence="2">
    <location>
        <begin position="146"/>
        <end position="500"/>
    </location>
</feature>
<reference evidence="4" key="1">
    <citation type="submission" date="2018-05" db="EMBL/GenBank/DDBJ databases">
        <authorList>
            <person name="Lanie J.A."/>
            <person name="Ng W.-L."/>
            <person name="Kazmierczak K.M."/>
            <person name="Andrzejewski T.M."/>
            <person name="Davidsen T.M."/>
            <person name="Wayne K.J."/>
            <person name="Tettelin H."/>
            <person name="Glass J.I."/>
            <person name="Rusch D."/>
            <person name="Podicherti R."/>
            <person name="Tsui H.-C.T."/>
            <person name="Winkler M.E."/>
        </authorList>
    </citation>
    <scope>NUCLEOTIDE SEQUENCE</scope>
    <source>
        <strain evidence="4">ZC4RG45</strain>
    </source>
</reference>
<dbReference type="Pfam" id="PF09423">
    <property type="entry name" value="PhoD"/>
    <property type="match status" value="1"/>
</dbReference>
<feature type="chain" id="PRO_5015910713" evidence="1">
    <location>
        <begin position="31"/>
        <end position="535"/>
    </location>
</feature>
<feature type="signal peptide" evidence="1">
    <location>
        <begin position="1"/>
        <end position="30"/>
    </location>
</feature>
<proteinExistence type="predicted"/>
<dbReference type="EMBL" id="QGUI01000428">
    <property type="protein sequence ID" value="PZM95979.1"/>
    <property type="molecule type" value="Genomic_DNA"/>
</dbReference>
<feature type="domain" description="Phospholipase D N-terminal" evidence="3">
    <location>
        <begin position="37"/>
        <end position="133"/>
    </location>
</feature>
<dbReference type="InterPro" id="IPR029052">
    <property type="entry name" value="Metallo-depent_PP-like"/>
</dbReference>
<dbReference type="InterPro" id="IPR052900">
    <property type="entry name" value="Phospholipid_Metab_Enz"/>
</dbReference>